<proteinExistence type="predicted"/>
<dbReference type="Proteomes" id="UP000232003">
    <property type="component" value="Chromosome"/>
</dbReference>
<dbReference type="KEGG" id="nfl:COO91_03857"/>
<evidence type="ECO:0000313" key="1">
    <source>
        <dbReference type="EMBL" id="AUB37906.1"/>
    </source>
</evidence>
<name>A0A2K8SR23_9NOSO</name>
<organism evidence="1 2">
    <name type="scientific">Nostoc flagelliforme CCNUN1</name>
    <dbReference type="NCBI Taxonomy" id="2038116"/>
    <lineage>
        <taxon>Bacteria</taxon>
        <taxon>Bacillati</taxon>
        <taxon>Cyanobacteriota</taxon>
        <taxon>Cyanophyceae</taxon>
        <taxon>Nostocales</taxon>
        <taxon>Nostocaceae</taxon>
        <taxon>Nostoc</taxon>
    </lineage>
</organism>
<dbReference type="AlphaFoldDB" id="A0A2K8SR23"/>
<sequence length="40" mass="4289">MLWQCLLASGGLPCRVATASKNENVLKSVTIDGIVCKRVN</sequence>
<keyword evidence="2" id="KW-1185">Reference proteome</keyword>
<gene>
    <name evidence="1" type="ORF">COO91_03857</name>
</gene>
<protein>
    <submittedName>
        <fullName evidence="1">Uncharacterized protein</fullName>
    </submittedName>
</protein>
<reference evidence="1 2" key="1">
    <citation type="submission" date="2017-11" db="EMBL/GenBank/DDBJ databases">
        <title>Complete genome of a free-living desiccation-tolerant cyanobacterium and its photosynthetic adaptation to extreme terrestrial habitat.</title>
        <authorList>
            <person name="Shang J."/>
        </authorList>
    </citation>
    <scope>NUCLEOTIDE SEQUENCE [LARGE SCALE GENOMIC DNA]</scope>
    <source>
        <strain evidence="1 2">CCNUN1</strain>
    </source>
</reference>
<evidence type="ECO:0000313" key="2">
    <source>
        <dbReference type="Proteomes" id="UP000232003"/>
    </source>
</evidence>
<accession>A0A2K8SR23</accession>
<dbReference type="EMBL" id="CP024785">
    <property type="protein sequence ID" value="AUB37906.1"/>
    <property type="molecule type" value="Genomic_DNA"/>
</dbReference>